<accession>A0A2G5D0X4</accession>
<proteinExistence type="predicted"/>
<name>A0A2G5D0X4_AQUCA</name>
<organism evidence="1 2">
    <name type="scientific">Aquilegia coerulea</name>
    <name type="common">Rocky mountain columbine</name>
    <dbReference type="NCBI Taxonomy" id="218851"/>
    <lineage>
        <taxon>Eukaryota</taxon>
        <taxon>Viridiplantae</taxon>
        <taxon>Streptophyta</taxon>
        <taxon>Embryophyta</taxon>
        <taxon>Tracheophyta</taxon>
        <taxon>Spermatophyta</taxon>
        <taxon>Magnoliopsida</taxon>
        <taxon>Ranunculales</taxon>
        <taxon>Ranunculaceae</taxon>
        <taxon>Thalictroideae</taxon>
        <taxon>Aquilegia</taxon>
    </lineage>
</organism>
<protein>
    <submittedName>
        <fullName evidence="1">Uncharacterized protein</fullName>
    </submittedName>
</protein>
<evidence type="ECO:0000313" key="2">
    <source>
        <dbReference type="Proteomes" id="UP000230069"/>
    </source>
</evidence>
<sequence>MMNGLGVNVTQRTIEEERTYPLDKEIQQPAACYEESTIRRTLLSKEWVASISGCAQSQELPTRRIHTILGYNNFLP</sequence>
<gene>
    <name evidence="1" type="ORF">AQUCO_03000012v1</name>
</gene>
<reference evidence="1 2" key="1">
    <citation type="submission" date="2017-09" db="EMBL/GenBank/DDBJ databases">
        <title>WGS assembly of Aquilegia coerulea Goldsmith.</title>
        <authorList>
            <person name="Hodges S."/>
            <person name="Kramer E."/>
            <person name="Nordborg M."/>
            <person name="Tomkins J."/>
            <person name="Borevitz J."/>
            <person name="Derieg N."/>
            <person name="Yan J."/>
            <person name="Mihaltcheva S."/>
            <person name="Hayes R.D."/>
            <person name="Rokhsar D."/>
        </authorList>
    </citation>
    <scope>NUCLEOTIDE SEQUENCE [LARGE SCALE GENOMIC DNA]</scope>
    <source>
        <strain evidence="2">cv. Goldsmith</strain>
    </source>
</reference>
<dbReference type="AlphaFoldDB" id="A0A2G5D0X4"/>
<dbReference type="InParanoid" id="A0A2G5D0X4"/>
<dbReference type="Proteomes" id="UP000230069">
    <property type="component" value="Unassembled WGS sequence"/>
</dbReference>
<keyword evidence="2" id="KW-1185">Reference proteome</keyword>
<evidence type="ECO:0000313" key="1">
    <source>
        <dbReference type="EMBL" id="PIA37144.1"/>
    </source>
</evidence>
<dbReference type="EMBL" id="KZ305047">
    <property type="protein sequence ID" value="PIA37144.1"/>
    <property type="molecule type" value="Genomic_DNA"/>
</dbReference>